<dbReference type="Pfam" id="PF00884">
    <property type="entry name" value="Sulfatase"/>
    <property type="match status" value="1"/>
</dbReference>
<evidence type="ECO:0000256" key="2">
    <source>
        <dbReference type="ARBA" id="ARBA00022801"/>
    </source>
</evidence>
<dbReference type="PANTHER" id="PTHR42693:SF53">
    <property type="entry name" value="ENDO-4-O-SULFATASE"/>
    <property type="match status" value="1"/>
</dbReference>
<name>A0A3B1DMZ9_9ZZZZ</name>
<dbReference type="InterPro" id="IPR050738">
    <property type="entry name" value="Sulfatase"/>
</dbReference>
<keyword evidence="3" id="KW-1133">Transmembrane helix</keyword>
<keyword evidence="3" id="KW-0812">Transmembrane</keyword>
<keyword evidence="3" id="KW-0472">Membrane</keyword>
<dbReference type="SUPFAM" id="SSF53649">
    <property type="entry name" value="Alkaline phosphatase-like"/>
    <property type="match status" value="1"/>
</dbReference>
<evidence type="ECO:0000259" key="4">
    <source>
        <dbReference type="Pfam" id="PF00884"/>
    </source>
</evidence>
<dbReference type="EC" id="3.1.6.1" evidence="5"/>
<keyword evidence="2 5" id="KW-0378">Hydrolase</keyword>
<evidence type="ECO:0000313" key="5">
    <source>
        <dbReference type="EMBL" id="VAX37438.1"/>
    </source>
</evidence>
<evidence type="ECO:0000256" key="3">
    <source>
        <dbReference type="SAM" id="Phobius"/>
    </source>
</evidence>
<sequence length="136" mass="15394">MKLPLLKATQFVYTIFFRLLGQAQFLMLFSFLFMMMVGDLNSCFAETTSRPNILLIMTDDQGYGDVGIHGNKKIETPVLDKLARESTRFDRFMVSPLCSMTRASLLTGRYHLRTGCASVTRGVETVRPDEVLISEI</sequence>
<feature type="transmembrane region" description="Helical" evidence="3">
    <location>
        <begin position="12"/>
        <end position="37"/>
    </location>
</feature>
<dbReference type="PANTHER" id="PTHR42693">
    <property type="entry name" value="ARYLSULFATASE FAMILY MEMBER"/>
    <property type="match status" value="1"/>
</dbReference>
<gene>
    <name evidence="5" type="ORF">MNBD_PLANCTO02-3418</name>
</gene>
<dbReference type="EMBL" id="UOGL01000121">
    <property type="protein sequence ID" value="VAX37438.1"/>
    <property type="molecule type" value="Genomic_DNA"/>
</dbReference>
<evidence type="ECO:0000256" key="1">
    <source>
        <dbReference type="ARBA" id="ARBA00008779"/>
    </source>
</evidence>
<feature type="non-terminal residue" evidence="5">
    <location>
        <position position="136"/>
    </location>
</feature>
<comment type="similarity">
    <text evidence="1">Belongs to the sulfatase family.</text>
</comment>
<accession>A0A3B1DMZ9</accession>
<dbReference type="AlphaFoldDB" id="A0A3B1DMZ9"/>
<feature type="domain" description="Sulfatase N-terminal" evidence="4">
    <location>
        <begin position="51"/>
        <end position="121"/>
    </location>
</feature>
<dbReference type="InterPro" id="IPR017850">
    <property type="entry name" value="Alkaline_phosphatase_core_sf"/>
</dbReference>
<reference evidence="5" key="1">
    <citation type="submission" date="2018-06" db="EMBL/GenBank/DDBJ databases">
        <authorList>
            <person name="Zhirakovskaya E."/>
        </authorList>
    </citation>
    <scope>NUCLEOTIDE SEQUENCE</scope>
</reference>
<dbReference type="GO" id="GO:0004065">
    <property type="term" value="F:arylsulfatase activity"/>
    <property type="evidence" value="ECO:0007669"/>
    <property type="project" value="UniProtKB-EC"/>
</dbReference>
<dbReference type="InterPro" id="IPR000917">
    <property type="entry name" value="Sulfatase_N"/>
</dbReference>
<protein>
    <submittedName>
        <fullName evidence="5">Arylsulfatase</fullName>
        <ecNumber evidence="5">3.1.6.1</ecNumber>
    </submittedName>
</protein>
<proteinExistence type="inferred from homology"/>
<dbReference type="Gene3D" id="3.40.720.10">
    <property type="entry name" value="Alkaline Phosphatase, subunit A"/>
    <property type="match status" value="1"/>
</dbReference>
<organism evidence="5">
    <name type="scientific">hydrothermal vent metagenome</name>
    <dbReference type="NCBI Taxonomy" id="652676"/>
    <lineage>
        <taxon>unclassified sequences</taxon>
        <taxon>metagenomes</taxon>
        <taxon>ecological metagenomes</taxon>
    </lineage>
</organism>